<evidence type="ECO:0000259" key="2">
    <source>
        <dbReference type="SMART" id="SM00897"/>
    </source>
</evidence>
<gene>
    <name evidence="3" type="ORF">QWZ10_23780</name>
</gene>
<dbReference type="InterPro" id="IPR013702">
    <property type="entry name" value="FIST_domain_N"/>
</dbReference>
<proteinExistence type="predicted"/>
<evidence type="ECO:0000313" key="4">
    <source>
        <dbReference type="Proteomes" id="UP001243846"/>
    </source>
</evidence>
<reference evidence="4" key="1">
    <citation type="journal article" date="2019" name="Int. J. Syst. Evol. Microbiol.">
        <title>The Global Catalogue of Microorganisms (GCM) 10K type strain sequencing project: providing services to taxonomists for standard genome sequencing and annotation.</title>
        <authorList>
            <consortium name="The Broad Institute Genomics Platform"/>
            <consortium name="The Broad Institute Genome Sequencing Center for Infectious Disease"/>
            <person name="Wu L."/>
            <person name="Ma J."/>
        </authorList>
    </citation>
    <scope>NUCLEOTIDE SEQUENCE [LARGE SCALE GENOMIC DNA]</scope>
    <source>
        <strain evidence="4">CECT 8482</strain>
    </source>
</reference>
<dbReference type="Proteomes" id="UP001243846">
    <property type="component" value="Unassembled WGS sequence"/>
</dbReference>
<keyword evidence="4" id="KW-1185">Reference proteome</keyword>
<dbReference type="PANTHER" id="PTHR40252">
    <property type="entry name" value="BLR0328 PROTEIN"/>
    <property type="match status" value="1"/>
</dbReference>
<comment type="caution">
    <text evidence="3">The sequence shown here is derived from an EMBL/GenBank/DDBJ whole genome shotgun (WGS) entry which is preliminary data.</text>
</comment>
<dbReference type="RefSeq" id="WP_377787610.1">
    <property type="nucleotide sequence ID" value="NZ_JBHUOC010000002.1"/>
</dbReference>
<dbReference type="EMBL" id="JAUFRC010000003">
    <property type="protein sequence ID" value="MDN3714048.1"/>
    <property type="molecule type" value="Genomic_DNA"/>
</dbReference>
<dbReference type="SMART" id="SM00897">
    <property type="entry name" value="FIST"/>
    <property type="match status" value="1"/>
</dbReference>
<accession>A0ABT8DB85</accession>
<evidence type="ECO:0000256" key="1">
    <source>
        <dbReference type="SAM" id="MobiDB-lite"/>
    </source>
</evidence>
<dbReference type="PANTHER" id="PTHR40252:SF2">
    <property type="entry name" value="BLR0328 PROTEIN"/>
    <property type="match status" value="1"/>
</dbReference>
<feature type="region of interest" description="Disordered" evidence="1">
    <location>
        <begin position="20"/>
        <end position="42"/>
    </location>
</feature>
<feature type="domain" description="FIST" evidence="2">
    <location>
        <begin position="61"/>
        <end position="215"/>
    </location>
</feature>
<name>A0ABT8DB85_9RHOB</name>
<sequence>MEEVSDGDIPLNGLLSFAPRTDGEAIGGTQDTAADSAPRSASVAADTPDAAQALAGMLGPGPFALIVLFASLQADIAPLLADAARHYPHSRITGCTTAGEIGASGYETGQIVALALPETSFAAEYVVIENIEHIATREIVAEVLHAREDLTRRAEALPHDLAILLVDGLSGQEEALIAALTGGLGHVPMVGGSAGIRAISAMPKSLPTAAFSTMPRFCA</sequence>
<protein>
    <submittedName>
        <fullName evidence="3">FIST N-terminal domain-containing protein</fullName>
    </submittedName>
</protein>
<dbReference type="Pfam" id="PF08495">
    <property type="entry name" value="FIST"/>
    <property type="match status" value="1"/>
</dbReference>
<evidence type="ECO:0000313" key="3">
    <source>
        <dbReference type="EMBL" id="MDN3714048.1"/>
    </source>
</evidence>
<organism evidence="3 4">
    <name type="scientific">Paracoccus cavernae</name>
    <dbReference type="NCBI Taxonomy" id="1571207"/>
    <lineage>
        <taxon>Bacteria</taxon>
        <taxon>Pseudomonadati</taxon>
        <taxon>Pseudomonadota</taxon>
        <taxon>Alphaproteobacteria</taxon>
        <taxon>Rhodobacterales</taxon>
        <taxon>Paracoccaceae</taxon>
        <taxon>Paracoccus</taxon>
    </lineage>
</organism>